<accession>A0AAW0FSI2</accession>
<organism evidence="1 2">
    <name type="scientific">Cerrena zonata</name>
    <dbReference type="NCBI Taxonomy" id="2478898"/>
    <lineage>
        <taxon>Eukaryota</taxon>
        <taxon>Fungi</taxon>
        <taxon>Dikarya</taxon>
        <taxon>Basidiomycota</taxon>
        <taxon>Agaricomycotina</taxon>
        <taxon>Agaricomycetes</taxon>
        <taxon>Polyporales</taxon>
        <taxon>Cerrenaceae</taxon>
        <taxon>Cerrena</taxon>
    </lineage>
</organism>
<protein>
    <submittedName>
        <fullName evidence="1">Uncharacterized protein</fullName>
    </submittedName>
</protein>
<evidence type="ECO:0000313" key="2">
    <source>
        <dbReference type="Proteomes" id="UP001385951"/>
    </source>
</evidence>
<evidence type="ECO:0000313" key="1">
    <source>
        <dbReference type="EMBL" id="KAK7680262.1"/>
    </source>
</evidence>
<name>A0AAW0FSI2_9APHY</name>
<gene>
    <name evidence="1" type="ORF">QCA50_016771</name>
</gene>
<dbReference type="AlphaFoldDB" id="A0AAW0FSI2"/>
<dbReference type="EMBL" id="JASBNA010000051">
    <property type="protein sequence ID" value="KAK7680262.1"/>
    <property type="molecule type" value="Genomic_DNA"/>
</dbReference>
<proteinExistence type="predicted"/>
<comment type="caution">
    <text evidence="1">The sequence shown here is derived from an EMBL/GenBank/DDBJ whole genome shotgun (WGS) entry which is preliminary data.</text>
</comment>
<reference evidence="1 2" key="1">
    <citation type="submission" date="2022-09" db="EMBL/GenBank/DDBJ databases">
        <authorList>
            <person name="Palmer J.M."/>
        </authorList>
    </citation>
    <scope>NUCLEOTIDE SEQUENCE [LARGE SCALE GENOMIC DNA]</scope>
    <source>
        <strain evidence="1 2">DSM 7382</strain>
    </source>
</reference>
<dbReference type="Proteomes" id="UP001385951">
    <property type="component" value="Unassembled WGS sequence"/>
</dbReference>
<sequence>MLRVYAYAQHRVGTRELCTQRSEILYSPSESMAQQNIKSVDIMDDSESVYDTDASLERNRHDSLCTHLDGRVVQNSSNVRPSQRRSNVLQKVTLLLGLDLFRDRP</sequence>
<keyword evidence="2" id="KW-1185">Reference proteome</keyword>